<accession>A0A510Y7U1</accession>
<reference evidence="9 10" key="1">
    <citation type="submission" date="2019-07" db="EMBL/GenBank/DDBJ databases">
        <title>Whole genome shotgun sequence of Marinococcus halophilus NBRC 102359.</title>
        <authorList>
            <person name="Hosoyama A."/>
            <person name="Uohara A."/>
            <person name="Ohji S."/>
            <person name="Ichikawa N."/>
        </authorList>
    </citation>
    <scope>NUCLEOTIDE SEQUENCE [LARGE SCALE GENOMIC DNA]</scope>
    <source>
        <strain evidence="9 10">NBRC 102359</strain>
    </source>
</reference>
<evidence type="ECO:0000259" key="8">
    <source>
        <dbReference type="Pfam" id="PF25145"/>
    </source>
</evidence>
<feature type="transmembrane region" description="Helical" evidence="5">
    <location>
        <begin position="336"/>
        <end position="359"/>
    </location>
</feature>
<dbReference type="SUPFAM" id="SSF52096">
    <property type="entry name" value="ClpP/crotonase"/>
    <property type="match status" value="1"/>
</dbReference>
<keyword evidence="3 5" id="KW-1133">Transmembrane helix</keyword>
<evidence type="ECO:0000256" key="4">
    <source>
        <dbReference type="ARBA" id="ARBA00023136"/>
    </source>
</evidence>
<dbReference type="Pfam" id="PF24961">
    <property type="entry name" value="NfeD_membrane"/>
    <property type="match status" value="1"/>
</dbReference>
<comment type="caution">
    <text evidence="9">The sequence shown here is derived from an EMBL/GenBank/DDBJ whole genome shotgun (WGS) entry which is preliminary data.</text>
</comment>
<sequence>MVEQRKSRWLAVFLAILFTMAAWLPASVQGAGENQTVYVIPVEQTVEQGMAAFLERSVEEAEEAEADRIIFELDTPGGAVDAAGEIASIINETSIPTTAYVTEQAMSAGAFLALSADEIAMAPDTEMGAAQVIDGSGNAASDKAQSAWVSNMVNAAESNDRDPVYAEAMADPGVDLPDYRAGEGELLTLTASEAASEEVGYAEYIADSREDLLSQMNLGDAAVEEADISAAEQIARWVTSPYVIPILLSVGMIGLILEVFSPGFGIFGGIGLASLGLFFFGHMIAGFAGFEGLLLFGVGLILLLVEFFVPGFGIFGILGIGAVVGSLFMSSFSVSVMAISVALAAVAAIIAAVVMVVGFGKRGPMKKLVLQDTFSSKEGYVSSESRKDLLGRKGTALTPLHPTGAVDIDGEKIDVVSDGRYLDRGDDVQVVRVEGTRVVVKPYSNKERRES</sequence>
<dbReference type="SUPFAM" id="SSF141322">
    <property type="entry name" value="NfeD domain-like"/>
    <property type="match status" value="1"/>
</dbReference>
<dbReference type="Gene3D" id="2.40.50.140">
    <property type="entry name" value="Nucleic acid-binding proteins"/>
    <property type="match status" value="1"/>
</dbReference>
<feature type="transmembrane region" description="Helical" evidence="5">
    <location>
        <begin position="287"/>
        <end position="305"/>
    </location>
</feature>
<evidence type="ECO:0000256" key="3">
    <source>
        <dbReference type="ARBA" id="ARBA00022989"/>
    </source>
</evidence>
<dbReference type="EMBL" id="BJUN01000008">
    <property type="protein sequence ID" value="GEK58751.1"/>
    <property type="molecule type" value="Genomic_DNA"/>
</dbReference>
<evidence type="ECO:0000256" key="1">
    <source>
        <dbReference type="ARBA" id="ARBA00004141"/>
    </source>
</evidence>
<dbReference type="STRING" id="1371.GCA_900166605_03189"/>
<comment type="subcellular location">
    <subcellularLocation>
        <location evidence="1">Membrane</location>
        <topology evidence="1">Multi-pass membrane protein</topology>
    </subcellularLocation>
</comment>
<dbReference type="Pfam" id="PF25145">
    <property type="entry name" value="NfeD1b_N"/>
    <property type="match status" value="1"/>
</dbReference>
<proteinExistence type="predicted"/>
<dbReference type="CDD" id="cd07021">
    <property type="entry name" value="Clp_protease_NfeD_like"/>
    <property type="match status" value="1"/>
</dbReference>
<evidence type="ECO:0000256" key="2">
    <source>
        <dbReference type="ARBA" id="ARBA00022692"/>
    </source>
</evidence>
<dbReference type="InterPro" id="IPR056739">
    <property type="entry name" value="NfeD_membrane"/>
</dbReference>
<evidence type="ECO:0000259" key="6">
    <source>
        <dbReference type="Pfam" id="PF01957"/>
    </source>
</evidence>
<dbReference type="InterPro" id="IPR056738">
    <property type="entry name" value="NfeD1b_N"/>
</dbReference>
<name>A0A510Y7U1_MARHA</name>
<evidence type="ECO:0000313" key="10">
    <source>
        <dbReference type="Proteomes" id="UP000321051"/>
    </source>
</evidence>
<dbReference type="InterPro" id="IPR029045">
    <property type="entry name" value="ClpP/crotonase-like_dom_sf"/>
</dbReference>
<keyword evidence="2 5" id="KW-0812">Transmembrane</keyword>
<evidence type="ECO:0000256" key="5">
    <source>
        <dbReference type="SAM" id="Phobius"/>
    </source>
</evidence>
<dbReference type="InterPro" id="IPR052165">
    <property type="entry name" value="Membrane_assoc_protease"/>
</dbReference>
<dbReference type="PANTHER" id="PTHR33507">
    <property type="entry name" value="INNER MEMBRANE PROTEIN YBBJ"/>
    <property type="match status" value="1"/>
</dbReference>
<dbReference type="Gene3D" id="3.90.226.10">
    <property type="entry name" value="2-enoyl-CoA Hydratase, Chain A, domain 1"/>
    <property type="match status" value="1"/>
</dbReference>
<evidence type="ECO:0000313" key="9">
    <source>
        <dbReference type="EMBL" id="GEK58751.1"/>
    </source>
</evidence>
<organism evidence="9 10">
    <name type="scientific">Marinococcus halophilus</name>
    <dbReference type="NCBI Taxonomy" id="1371"/>
    <lineage>
        <taxon>Bacteria</taxon>
        <taxon>Bacillati</taxon>
        <taxon>Bacillota</taxon>
        <taxon>Bacilli</taxon>
        <taxon>Bacillales</taxon>
        <taxon>Bacillaceae</taxon>
        <taxon>Marinococcus</taxon>
    </lineage>
</organism>
<dbReference type="RefSeq" id="WP_094907968.1">
    <property type="nucleotide sequence ID" value="NZ_BJUN01000008.1"/>
</dbReference>
<dbReference type="InterPro" id="IPR002810">
    <property type="entry name" value="NfeD-like_C"/>
</dbReference>
<dbReference type="PANTHER" id="PTHR33507:SF3">
    <property type="entry name" value="INNER MEMBRANE PROTEIN YBBJ"/>
    <property type="match status" value="1"/>
</dbReference>
<dbReference type="InterPro" id="IPR012340">
    <property type="entry name" value="NA-bd_OB-fold"/>
</dbReference>
<keyword evidence="10" id="KW-1185">Reference proteome</keyword>
<dbReference type="Pfam" id="PF01957">
    <property type="entry name" value="NfeD"/>
    <property type="match status" value="1"/>
</dbReference>
<feature type="transmembrane region" description="Helical" evidence="5">
    <location>
        <begin position="312"/>
        <end position="330"/>
    </location>
</feature>
<dbReference type="OrthoDB" id="9806253at2"/>
<dbReference type="AlphaFoldDB" id="A0A510Y7U1"/>
<feature type="transmembrane region" description="Helical" evidence="5">
    <location>
        <begin position="237"/>
        <end position="257"/>
    </location>
</feature>
<feature type="domain" description="NfeD1b N-terminal" evidence="8">
    <location>
        <begin position="36"/>
        <end position="225"/>
    </location>
</feature>
<gene>
    <name evidence="9" type="primary">yqeZ</name>
    <name evidence="9" type="ORF">MHA01_16560</name>
</gene>
<keyword evidence="4 5" id="KW-0472">Membrane</keyword>
<protein>
    <submittedName>
        <fullName evidence="9">Uncharacterized protein</fullName>
    </submittedName>
</protein>
<dbReference type="GO" id="GO:0005886">
    <property type="term" value="C:plasma membrane"/>
    <property type="evidence" value="ECO:0007669"/>
    <property type="project" value="TreeGrafter"/>
</dbReference>
<feature type="domain" description="NfeD-like C-terminal" evidence="6">
    <location>
        <begin position="387"/>
        <end position="442"/>
    </location>
</feature>
<dbReference type="Proteomes" id="UP000321051">
    <property type="component" value="Unassembled WGS sequence"/>
</dbReference>
<feature type="domain" description="NfeD integral membrane" evidence="7">
    <location>
        <begin position="243"/>
        <end position="356"/>
    </location>
</feature>
<evidence type="ECO:0000259" key="7">
    <source>
        <dbReference type="Pfam" id="PF24961"/>
    </source>
</evidence>